<reference evidence="2 3" key="1">
    <citation type="submission" date="2021-08" db="EMBL/GenBank/DDBJ databases">
        <title>Draft Genome Sequence of Phanerochaete sordida strain YK-624.</title>
        <authorList>
            <person name="Mori T."/>
            <person name="Dohra H."/>
            <person name="Suzuki T."/>
            <person name="Kawagishi H."/>
            <person name="Hirai H."/>
        </authorList>
    </citation>
    <scope>NUCLEOTIDE SEQUENCE [LARGE SCALE GENOMIC DNA]</scope>
    <source>
        <strain evidence="2 3">YK-624</strain>
    </source>
</reference>
<accession>A0A9P3GC06</accession>
<sequence length="247" mass="27858">MSEARVKALASKQRYGSQLLFHVKLAPQSKATPGATKGAPQRYIKGTKGKGSDCHIPTFPTSPIMRPSFSPSTASSRLPTELIAMIIDYIAIPRNFDHEFPWLWVNDLRSCCLVSRAWLPRSSQHLLGRMRFGPKYRVETVEEGKRVAARFQDFLRYAKEHSERIRSTVTGLWVYWCPGMDVPLDLKLHHSIFSALPSLAMIRFHGAPSLPDPAIELPSTELRCETDALEIMYSEPAPPTSDFSWSD</sequence>
<evidence type="ECO:0000313" key="2">
    <source>
        <dbReference type="EMBL" id="GJE92977.1"/>
    </source>
</evidence>
<evidence type="ECO:0000313" key="3">
    <source>
        <dbReference type="Proteomes" id="UP000703269"/>
    </source>
</evidence>
<dbReference type="Proteomes" id="UP000703269">
    <property type="component" value="Unassembled WGS sequence"/>
</dbReference>
<feature type="region of interest" description="Disordered" evidence="1">
    <location>
        <begin position="30"/>
        <end position="52"/>
    </location>
</feature>
<proteinExistence type="predicted"/>
<organism evidence="2 3">
    <name type="scientific">Phanerochaete sordida</name>
    <dbReference type="NCBI Taxonomy" id="48140"/>
    <lineage>
        <taxon>Eukaryota</taxon>
        <taxon>Fungi</taxon>
        <taxon>Dikarya</taxon>
        <taxon>Basidiomycota</taxon>
        <taxon>Agaricomycotina</taxon>
        <taxon>Agaricomycetes</taxon>
        <taxon>Polyporales</taxon>
        <taxon>Phanerochaetaceae</taxon>
        <taxon>Phanerochaete</taxon>
    </lineage>
</organism>
<protein>
    <recommendedName>
        <fullName evidence="4">F-box domain-containing protein</fullName>
    </recommendedName>
</protein>
<dbReference type="AlphaFoldDB" id="A0A9P3GC06"/>
<evidence type="ECO:0000256" key="1">
    <source>
        <dbReference type="SAM" id="MobiDB-lite"/>
    </source>
</evidence>
<comment type="caution">
    <text evidence="2">The sequence shown here is derived from an EMBL/GenBank/DDBJ whole genome shotgun (WGS) entry which is preliminary data.</text>
</comment>
<keyword evidence="3" id="KW-1185">Reference proteome</keyword>
<name>A0A9P3GC06_9APHY</name>
<dbReference type="EMBL" id="BPQB01000029">
    <property type="protein sequence ID" value="GJE92977.1"/>
    <property type="molecule type" value="Genomic_DNA"/>
</dbReference>
<gene>
    <name evidence="2" type="ORF">PsYK624_091360</name>
</gene>
<evidence type="ECO:0008006" key="4">
    <source>
        <dbReference type="Google" id="ProtNLM"/>
    </source>
</evidence>